<dbReference type="Proteomes" id="UP001139347">
    <property type="component" value="Unassembled WGS sequence"/>
</dbReference>
<dbReference type="Pfam" id="PF12848">
    <property type="entry name" value="ABC_tran_Xtn"/>
    <property type="match status" value="1"/>
</dbReference>
<dbReference type="PANTHER" id="PTHR42855">
    <property type="entry name" value="ABC TRANSPORTER ATP-BINDING SUBUNIT"/>
    <property type="match status" value="1"/>
</dbReference>
<keyword evidence="7" id="KW-1185">Reference proteome</keyword>
<evidence type="ECO:0000256" key="1">
    <source>
        <dbReference type="ARBA" id="ARBA00022741"/>
    </source>
</evidence>
<keyword evidence="3" id="KW-0175">Coiled coil</keyword>
<feature type="domain" description="ABC transporter" evidence="5">
    <location>
        <begin position="6"/>
        <end position="196"/>
    </location>
</feature>
<evidence type="ECO:0000256" key="2">
    <source>
        <dbReference type="ARBA" id="ARBA00022840"/>
    </source>
</evidence>
<dbReference type="CDD" id="cd03221">
    <property type="entry name" value="ABCF_EF-3"/>
    <property type="match status" value="2"/>
</dbReference>
<dbReference type="InterPro" id="IPR051309">
    <property type="entry name" value="ABCF_ATPase"/>
</dbReference>
<evidence type="ECO:0000259" key="5">
    <source>
        <dbReference type="PROSITE" id="PS50893"/>
    </source>
</evidence>
<dbReference type="Gene3D" id="3.40.50.300">
    <property type="entry name" value="P-loop containing nucleotide triphosphate hydrolases"/>
    <property type="match status" value="3"/>
</dbReference>
<dbReference type="InterPro" id="IPR032781">
    <property type="entry name" value="ABC_tran_Xtn"/>
</dbReference>
<keyword evidence="2" id="KW-0067">ATP-binding</keyword>
<sequence length="490" mass="55932">MEKVCLEIENIELSYLDKVVLNIPRLVVYQFDRIGIVGKNGSGKSTLLKLMNGQIKPDQGHVKSFADFAYFDQLVKPDDREANYELLGKLSIPQTEIENFSGGEQTRLKLAKILSDYHEGLLIDEPTTHLDEAGTQFFIDELTYYYGALVLVSHDRYVLDKLVTKIWEIDDGFVTEYTGNYSEYVDQKELQRKQQQEQHDKYIKEKSRLTKAAEEKMKKADKITQANGHISKKESKSKANKMFMTKSKDTSQKAVQRAAKAMEQRIKQLEATEAPKEEQKPSFSQSTALQLHNKFPIMAEQLTLKAGDKILLEDAFFQFPLGSTIAIKGNNGAGKSTLLRHIVNRGEGTIISPKAVIGYYEQMGYRFDKEQNVLDYMKGRSEYDESKIRAILHSMNFTGNDIKKNVRDLSGGEAIRLVLCDLFVGRYNILILDEPTIFLDVFCIEALEDFIKAYEGTILLVSHDRKFVKAVADCQYAIEDKKLKLISYKE</sequence>
<dbReference type="GO" id="GO:0005524">
    <property type="term" value="F:ATP binding"/>
    <property type="evidence" value="ECO:0007669"/>
    <property type="project" value="UniProtKB-KW"/>
</dbReference>
<dbReference type="PROSITE" id="PS00211">
    <property type="entry name" value="ABC_TRANSPORTER_1"/>
    <property type="match status" value="1"/>
</dbReference>
<dbReference type="SUPFAM" id="SSF52540">
    <property type="entry name" value="P-loop containing nucleoside triphosphate hydrolases"/>
    <property type="match status" value="2"/>
</dbReference>
<dbReference type="InterPro" id="IPR003593">
    <property type="entry name" value="AAA+_ATPase"/>
</dbReference>
<feature type="region of interest" description="Disordered" evidence="4">
    <location>
        <begin position="216"/>
        <end position="252"/>
    </location>
</feature>
<evidence type="ECO:0000256" key="3">
    <source>
        <dbReference type="SAM" id="Coils"/>
    </source>
</evidence>
<dbReference type="NCBIfam" id="NF000355">
    <property type="entry name" value="ribo_prot_ABC_F"/>
    <property type="match status" value="1"/>
</dbReference>
<proteinExistence type="predicted"/>
<feature type="coiled-coil region" evidence="3">
    <location>
        <begin position="252"/>
        <end position="279"/>
    </location>
</feature>
<evidence type="ECO:0000313" key="6">
    <source>
        <dbReference type="EMBL" id="MCJ8012325.1"/>
    </source>
</evidence>
<dbReference type="PANTHER" id="PTHR42855:SF2">
    <property type="entry name" value="DRUG RESISTANCE ABC TRANSPORTER,ATP-BINDING PROTEIN"/>
    <property type="match status" value="1"/>
</dbReference>
<comment type="caution">
    <text evidence="6">The sequence shown here is derived from an EMBL/GenBank/DDBJ whole genome shotgun (WGS) entry which is preliminary data.</text>
</comment>
<gene>
    <name evidence="6" type="primary">abc-f</name>
    <name evidence="6" type="ORF">MUG84_11325</name>
</gene>
<dbReference type="InterPro" id="IPR027417">
    <property type="entry name" value="P-loop_NTPase"/>
</dbReference>
<protein>
    <submittedName>
        <fullName evidence="6">ABC-F type ribosomal protection protein</fullName>
    </submittedName>
</protein>
<reference evidence="6" key="1">
    <citation type="submission" date="2022-04" db="EMBL/GenBank/DDBJ databases">
        <title>Paenibacillus mangrovi sp. nov., a novel endophytic bacterium isolated from bark of Kandelia candel.</title>
        <authorList>
            <person name="Tuo L."/>
        </authorList>
    </citation>
    <scope>NUCLEOTIDE SEQUENCE</scope>
    <source>
        <strain evidence="6">KQZ6P-2</strain>
    </source>
</reference>
<organism evidence="6 7">
    <name type="scientific">Paenibacillus mangrovi</name>
    <dbReference type="NCBI Taxonomy" id="2931978"/>
    <lineage>
        <taxon>Bacteria</taxon>
        <taxon>Bacillati</taxon>
        <taxon>Bacillota</taxon>
        <taxon>Bacilli</taxon>
        <taxon>Bacillales</taxon>
        <taxon>Paenibacillaceae</taxon>
        <taxon>Paenibacillus</taxon>
    </lineage>
</organism>
<dbReference type="GO" id="GO:0016887">
    <property type="term" value="F:ATP hydrolysis activity"/>
    <property type="evidence" value="ECO:0007669"/>
    <property type="project" value="InterPro"/>
</dbReference>
<dbReference type="AlphaFoldDB" id="A0A9X1WQY8"/>
<dbReference type="Pfam" id="PF00005">
    <property type="entry name" value="ABC_tran"/>
    <property type="match status" value="2"/>
</dbReference>
<dbReference type="PROSITE" id="PS50893">
    <property type="entry name" value="ABC_TRANSPORTER_2"/>
    <property type="match status" value="1"/>
</dbReference>
<dbReference type="InterPro" id="IPR017871">
    <property type="entry name" value="ABC_transporter-like_CS"/>
</dbReference>
<dbReference type="SMART" id="SM00382">
    <property type="entry name" value="AAA"/>
    <property type="match status" value="2"/>
</dbReference>
<evidence type="ECO:0000313" key="7">
    <source>
        <dbReference type="Proteomes" id="UP001139347"/>
    </source>
</evidence>
<evidence type="ECO:0000256" key="4">
    <source>
        <dbReference type="SAM" id="MobiDB-lite"/>
    </source>
</evidence>
<dbReference type="InterPro" id="IPR003439">
    <property type="entry name" value="ABC_transporter-like_ATP-bd"/>
</dbReference>
<name>A0A9X1WQY8_9BACL</name>
<accession>A0A9X1WQY8</accession>
<keyword evidence="1" id="KW-0547">Nucleotide-binding</keyword>
<dbReference type="NCBIfam" id="NF000168">
    <property type="entry name" value="ABCF_Msr_all"/>
    <property type="match status" value="1"/>
</dbReference>
<dbReference type="RefSeq" id="WP_244725130.1">
    <property type="nucleotide sequence ID" value="NZ_JALIRP010000004.1"/>
</dbReference>
<dbReference type="EMBL" id="JALIRP010000004">
    <property type="protein sequence ID" value="MCJ8012325.1"/>
    <property type="molecule type" value="Genomic_DNA"/>
</dbReference>
<feature type="coiled-coil region" evidence="3">
    <location>
        <begin position="185"/>
        <end position="212"/>
    </location>
</feature>